<feature type="transmembrane region" description="Helical" evidence="1">
    <location>
        <begin position="57"/>
        <end position="86"/>
    </location>
</feature>
<dbReference type="RefSeq" id="WP_041988413.1">
    <property type="nucleotide sequence ID" value="NZ_BOQI01000026.1"/>
</dbReference>
<organism evidence="3 4">
    <name type="scientific">Capnocytophaga canimorsus</name>
    <dbReference type="NCBI Taxonomy" id="28188"/>
    <lineage>
        <taxon>Bacteria</taxon>
        <taxon>Pseudomonadati</taxon>
        <taxon>Bacteroidota</taxon>
        <taxon>Flavobacteriia</taxon>
        <taxon>Flavobacteriales</taxon>
        <taxon>Flavobacteriaceae</taxon>
        <taxon>Capnocytophaga</taxon>
    </lineage>
</organism>
<keyword evidence="1" id="KW-1133">Transmembrane helix</keyword>
<dbReference type="Proteomes" id="UP000039370">
    <property type="component" value="Unassembled WGS sequence"/>
</dbReference>
<name>A0A0B7IML5_9FLAO</name>
<evidence type="ECO:0000256" key="1">
    <source>
        <dbReference type="SAM" id="Phobius"/>
    </source>
</evidence>
<sequence>MSEKETNEYGGLLKKNPKLGVLVLILIGVAFLVYAYITHNDLTQWEQEGGTRPMNRLFAVVYDMVGVWGVTSLLAAGGFFFFYQAYTAYNKLLKK</sequence>
<reference evidence="5" key="4">
    <citation type="submission" date="2017-06" db="EMBL/GenBank/DDBJ databases">
        <title>Capnocytophaga spp. assemblies.</title>
        <authorList>
            <person name="Gulvik C.A."/>
        </authorList>
    </citation>
    <scope>NUCLEOTIDE SEQUENCE [LARGE SCALE GENOMIC DNA]</scope>
    <source>
        <strain evidence="5">H5594</strain>
    </source>
</reference>
<dbReference type="EMBL" id="CDOK01000202">
    <property type="protein sequence ID" value="CEN53136.1"/>
    <property type="molecule type" value="Genomic_DNA"/>
</dbReference>
<evidence type="ECO:0000313" key="4">
    <source>
        <dbReference type="Proteomes" id="UP000039370"/>
    </source>
</evidence>
<keyword evidence="1" id="KW-0812">Transmembrane</keyword>
<accession>A0A0B7IML5</accession>
<evidence type="ECO:0000313" key="3">
    <source>
        <dbReference type="EMBL" id="CEN53136.1"/>
    </source>
</evidence>
<evidence type="ECO:0000313" key="5">
    <source>
        <dbReference type="Proteomes" id="UP000243136"/>
    </source>
</evidence>
<proteinExistence type="predicted"/>
<dbReference type="AlphaFoldDB" id="A0A0B7IML5"/>
<gene>
    <name evidence="3" type="ORF">CCAN11_560002</name>
    <name evidence="2" type="ORF">CGC56_08355</name>
</gene>
<dbReference type="Proteomes" id="UP000243136">
    <property type="component" value="Chromosome"/>
</dbReference>
<feature type="transmembrane region" description="Helical" evidence="1">
    <location>
        <begin position="19"/>
        <end position="37"/>
    </location>
</feature>
<evidence type="ECO:0000313" key="2">
    <source>
        <dbReference type="EMBL" id="ATA92163.1"/>
    </source>
</evidence>
<reference evidence="3" key="2">
    <citation type="submission" date="2015-01" db="EMBL/GenBank/DDBJ databases">
        <authorList>
            <person name="Xiang T."/>
            <person name="Song Y."/>
            <person name="Huang L."/>
            <person name="Wang B."/>
            <person name="Wu P."/>
        </authorList>
    </citation>
    <scope>NUCLEOTIDE SEQUENCE [LARGE SCALE GENOMIC DNA]</scope>
    <source>
        <strain evidence="3">Cc11</strain>
    </source>
</reference>
<dbReference type="EMBL" id="CP022388">
    <property type="protein sequence ID" value="ATA92163.1"/>
    <property type="molecule type" value="Genomic_DNA"/>
</dbReference>
<keyword evidence="1" id="KW-0472">Membrane</keyword>
<reference evidence="2" key="3">
    <citation type="journal article" date="2017" name="Genome Announc.">
        <title>Twelve Complete Reference Genomes of Clinical Isolates in the Capnocytophaga Genus.</title>
        <authorList>
            <person name="Villarma A."/>
            <person name="Gulvik C.A."/>
            <person name="Rowe L.A."/>
            <person name="Sheth M."/>
            <person name="Juieng P."/>
            <person name="Nicholson A.C."/>
            <person name="Loparev V.N."/>
            <person name="McQuiston J.R."/>
        </authorList>
    </citation>
    <scope>NUCLEOTIDE SEQUENCE</scope>
    <source>
        <strain evidence="2">H5594</strain>
    </source>
</reference>
<protein>
    <submittedName>
        <fullName evidence="3">Uncharacterized protein</fullName>
    </submittedName>
</protein>
<reference evidence="4" key="1">
    <citation type="submission" date="2015-01" db="EMBL/GenBank/DDBJ databases">
        <authorList>
            <person name="MANFREDI Pablo"/>
        </authorList>
    </citation>
    <scope>NUCLEOTIDE SEQUENCE [LARGE SCALE GENOMIC DNA]</scope>
    <source>
        <strain evidence="4">Cc11</strain>
    </source>
</reference>